<dbReference type="AlphaFoldDB" id="A0AAV4RQT9"/>
<gene>
    <name evidence="1" type="primary">AVEN_159523_1</name>
    <name evidence="1" type="ORF">CDAR_465871</name>
</gene>
<dbReference type="EMBL" id="BPLQ01006556">
    <property type="protein sequence ID" value="GIY23504.1"/>
    <property type="molecule type" value="Genomic_DNA"/>
</dbReference>
<accession>A0AAV4RQT9</accession>
<comment type="caution">
    <text evidence="1">The sequence shown here is derived from an EMBL/GenBank/DDBJ whole genome shotgun (WGS) entry which is preliminary data.</text>
</comment>
<evidence type="ECO:0000313" key="1">
    <source>
        <dbReference type="EMBL" id="GIY23504.1"/>
    </source>
</evidence>
<organism evidence="1 2">
    <name type="scientific">Caerostris darwini</name>
    <dbReference type="NCBI Taxonomy" id="1538125"/>
    <lineage>
        <taxon>Eukaryota</taxon>
        <taxon>Metazoa</taxon>
        <taxon>Ecdysozoa</taxon>
        <taxon>Arthropoda</taxon>
        <taxon>Chelicerata</taxon>
        <taxon>Arachnida</taxon>
        <taxon>Araneae</taxon>
        <taxon>Araneomorphae</taxon>
        <taxon>Entelegynae</taxon>
        <taxon>Araneoidea</taxon>
        <taxon>Araneidae</taxon>
        <taxon>Caerostris</taxon>
    </lineage>
</organism>
<reference evidence="1 2" key="1">
    <citation type="submission" date="2021-06" db="EMBL/GenBank/DDBJ databases">
        <title>Caerostris darwini draft genome.</title>
        <authorList>
            <person name="Kono N."/>
            <person name="Arakawa K."/>
        </authorList>
    </citation>
    <scope>NUCLEOTIDE SEQUENCE [LARGE SCALE GENOMIC DNA]</scope>
</reference>
<evidence type="ECO:0000313" key="2">
    <source>
        <dbReference type="Proteomes" id="UP001054837"/>
    </source>
</evidence>
<sequence>MLKQRNALRSTSVIHNLLYSTSDYTAQTMPDLFEERRRTLYGPLRQCESIHRVDYTWKDDYSPQGKFPGWCLKGKPPHFGDSDRD</sequence>
<dbReference type="Proteomes" id="UP001054837">
    <property type="component" value="Unassembled WGS sequence"/>
</dbReference>
<protein>
    <submittedName>
        <fullName evidence="1">Uncharacterized protein</fullName>
    </submittedName>
</protein>
<name>A0AAV4RQT9_9ARAC</name>
<proteinExistence type="predicted"/>
<keyword evidence="2" id="KW-1185">Reference proteome</keyword>